<dbReference type="CDD" id="cd11528">
    <property type="entry name" value="NTP-PPase_MazG_Nterm"/>
    <property type="match status" value="1"/>
</dbReference>
<reference evidence="6 7" key="1">
    <citation type="submission" date="2018-06" db="EMBL/GenBank/DDBJ databases">
        <authorList>
            <consortium name="Pathogen Informatics"/>
            <person name="Doyle S."/>
        </authorList>
    </citation>
    <scope>NUCLEOTIDE SEQUENCE [LARGE SCALE GENOMIC DNA]</scope>
    <source>
        <strain evidence="6 7">NCTC11179</strain>
    </source>
</reference>
<dbReference type="FunFam" id="1.10.287.1080:FF:000003">
    <property type="entry name" value="Nucleoside triphosphate pyrophosphohydrolase"/>
    <property type="match status" value="1"/>
</dbReference>
<dbReference type="SUPFAM" id="SSF101386">
    <property type="entry name" value="all-alpha NTP pyrophosphatases"/>
    <property type="match status" value="2"/>
</dbReference>
<dbReference type="InterPro" id="IPR011551">
    <property type="entry name" value="NTP_PyrPHydrolase_MazG"/>
</dbReference>
<dbReference type="EMBL" id="UGQL01000001">
    <property type="protein sequence ID" value="STZ27311.1"/>
    <property type="molecule type" value="Genomic_DNA"/>
</dbReference>
<evidence type="ECO:0000256" key="4">
    <source>
        <dbReference type="ARBA" id="ARBA00074799"/>
    </source>
</evidence>
<proteinExistence type="inferred from homology"/>
<gene>
    <name evidence="6" type="primary">mazG</name>
    <name evidence="6" type="ORF">NCTC11179_00846</name>
</gene>
<dbReference type="RefSeq" id="WP_115090270.1">
    <property type="nucleotide sequence ID" value="NZ_CP068107.1"/>
</dbReference>
<dbReference type="Pfam" id="PF03819">
    <property type="entry name" value="MazG"/>
    <property type="match status" value="2"/>
</dbReference>
<name>A0A378RM05_MYROD</name>
<dbReference type="GO" id="GO:0046076">
    <property type="term" value="P:dTTP catabolic process"/>
    <property type="evidence" value="ECO:0007669"/>
    <property type="project" value="TreeGrafter"/>
</dbReference>
<feature type="domain" description="NTP pyrophosphohydrolase MazG-like" evidence="5">
    <location>
        <begin position="167"/>
        <end position="224"/>
    </location>
</feature>
<dbReference type="PANTHER" id="PTHR30522:SF0">
    <property type="entry name" value="NUCLEOSIDE TRIPHOSPHATE PYROPHOSPHOHYDROLASE"/>
    <property type="match status" value="1"/>
</dbReference>
<dbReference type="GO" id="GO:0046081">
    <property type="term" value="P:dUTP catabolic process"/>
    <property type="evidence" value="ECO:0007669"/>
    <property type="project" value="TreeGrafter"/>
</dbReference>
<organism evidence="6 7">
    <name type="scientific">Myroides odoratus</name>
    <name type="common">Flavobacterium odoratum</name>
    <dbReference type="NCBI Taxonomy" id="256"/>
    <lineage>
        <taxon>Bacteria</taxon>
        <taxon>Pseudomonadati</taxon>
        <taxon>Bacteroidota</taxon>
        <taxon>Flavobacteriia</taxon>
        <taxon>Flavobacteriales</taxon>
        <taxon>Flavobacteriaceae</taxon>
        <taxon>Myroides</taxon>
    </lineage>
</organism>
<comment type="catalytic activity">
    <reaction evidence="1">
        <text>ATP + H2O = AMP + diphosphate + H(+)</text>
        <dbReference type="Rhea" id="RHEA:14245"/>
        <dbReference type="ChEBI" id="CHEBI:15377"/>
        <dbReference type="ChEBI" id="CHEBI:15378"/>
        <dbReference type="ChEBI" id="CHEBI:30616"/>
        <dbReference type="ChEBI" id="CHEBI:33019"/>
        <dbReference type="ChEBI" id="CHEBI:456215"/>
        <dbReference type="EC" id="3.6.1.8"/>
    </reaction>
</comment>
<evidence type="ECO:0000256" key="3">
    <source>
        <dbReference type="ARBA" id="ARBA00066372"/>
    </source>
</evidence>
<dbReference type="InterPro" id="IPR004518">
    <property type="entry name" value="MazG-like_dom"/>
</dbReference>
<accession>A0A378RM05</accession>
<dbReference type="AlphaFoldDB" id="A0A378RM05"/>
<dbReference type="InterPro" id="IPR048011">
    <property type="entry name" value="NTP-PPase_MazG-like_C"/>
</dbReference>
<evidence type="ECO:0000313" key="7">
    <source>
        <dbReference type="Proteomes" id="UP000255024"/>
    </source>
</evidence>
<dbReference type="GO" id="GO:0046061">
    <property type="term" value="P:dATP catabolic process"/>
    <property type="evidence" value="ECO:0007669"/>
    <property type="project" value="TreeGrafter"/>
</dbReference>
<protein>
    <recommendedName>
        <fullName evidence="4">Nucleoside triphosphate pyrophosphohydrolase</fullName>
        <ecNumber evidence="3">3.6.1.8</ecNumber>
    </recommendedName>
</protein>
<feature type="domain" description="NTP pyrophosphohydrolase MazG-like" evidence="5">
    <location>
        <begin position="31"/>
        <end position="103"/>
    </location>
</feature>
<dbReference type="GO" id="GO:0006950">
    <property type="term" value="P:response to stress"/>
    <property type="evidence" value="ECO:0007669"/>
    <property type="project" value="UniProtKB-ARBA"/>
</dbReference>
<evidence type="ECO:0000313" key="6">
    <source>
        <dbReference type="EMBL" id="STZ27311.1"/>
    </source>
</evidence>
<sequence length="260" mass="29919">MHTQQEKLEAIGRLLTIMDELRVECPWDKKQTFESLRSLTIEEVYELADSISVGDPVEMQGELGDLLMHIVFYAKIGSEQGLFDVKTIADGICDKLIYRHPHIYGDTKVENEQEVLQNWEQLKLKAGRKSVLEGVPTSLPAIIKALRMQEKASGIGFDWSDKTDVWAKVEEEIQEFKAEEAAGNQALMEKEFGDILFSLVNYARFVGIDPEHALSQTNHKFLTRFQTMEQLIQEEHKALPEMNLEEMDVYWEKAKKLTQK</sequence>
<dbReference type="GO" id="GO:0046047">
    <property type="term" value="P:TTP catabolic process"/>
    <property type="evidence" value="ECO:0007669"/>
    <property type="project" value="TreeGrafter"/>
</dbReference>
<dbReference type="Proteomes" id="UP000255024">
    <property type="component" value="Unassembled WGS sequence"/>
</dbReference>
<keyword evidence="7" id="KW-1185">Reference proteome</keyword>
<dbReference type="CDD" id="cd11529">
    <property type="entry name" value="NTP-PPase_MazG_Cterm"/>
    <property type="match status" value="1"/>
</dbReference>
<dbReference type="GO" id="GO:0006203">
    <property type="term" value="P:dGTP catabolic process"/>
    <property type="evidence" value="ECO:0007669"/>
    <property type="project" value="TreeGrafter"/>
</dbReference>
<evidence type="ECO:0000256" key="2">
    <source>
        <dbReference type="ARBA" id="ARBA00061115"/>
    </source>
</evidence>
<dbReference type="NCBIfam" id="TIGR00444">
    <property type="entry name" value="mazG"/>
    <property type="match status" value="1"/>
</dbReference>
<dbReference type="GO" id="GO:0046052">
    <property type="term" value="P:UTP catabolic process"/>
    <property type="evidence" value="ECO:0007669"/>
    <property type="project" value="TreeGrafter"/>
</dbReference>
<evidence type="ECO:0000259" key="5">
    <source>
        <dbReference type="Pfam" id="PF03819"/>
    </source>
</evidence>
<dbReference type="FunFam" id="1.10.287.1080:FF:000001">
    <property type="entry name" value="Nucleoside triphosphate pyrophosphohydrolase"/>
    <property type="match status" value="1"/>
</dbReference>
<dbReference type="InterPro" id="IPR048015">
    <property type="entry name" value="NTP-PPase_MazG-like_N"/>
</dbReference>
<dbReference type="NCBIfam" id="NF007113">
    <property type="entry name" value="PRK09562.1"/>
    <property type="match status" value="1"/>
</dbReference>
<dbReference type="Gene3D" id="1.10.287.1080">
    <property type="entry name" value="MazG-like"/>
    <property type="match status" value="2"/>
</dbReference>
<dbReference type="GO" id="GO:0047693">
    <property type="term" value="F:ATP diphosphatase activity"/>
    <property type="evidence" value="ECO:0007669"/>
    <property type="project" value="UniProtKB-EC"/>
</dbReference>
<dbReference type="PANTHER" id="PTHR30522">
    <property type="entry name" value="NUCLEOSIDE TRIPHOSPHATE PYROPHOSPHOHYDROLASE"/>
    <property type="match status" value="1"/>
</dbReference>
<evidence type="ECO:0000256" key="1">
    <source>
        <dbReference type="ARBA" id="ARBA00052141"/>
    </source>
</evidence>
<keyword evidence="6" id="KW-0378">Hydrolase</keyword>
<comment type="similarity">
    <text evidence="2">Belongs to the nucleoside triphosphate pyrophosphohydrolase family.</text>
</comment>
<dbReference type="EC" id="3.6.1.8" evidence="3"/>